<protein>
    <submittedName>
        <fullName evidence="1">Histidine phosphatase family protein</fullName>
    </submittedName>
</protein>
<keyword evidence="2" id="KW-1185">Reference proteome</keyword>
<dbReference type="EMBL" id="JAJFZQ010000004">
    <property type="protein sequence ID" value="MCC3265521.1"/>
    <property type="molecule type" value="Genomic_DNA"/>
</dbReference>
<organism evidence="1 2">
    <name type="scientific">Arthrobacter gengyunqii</name>
    <dbReference type="NCBI Taxonomy" id="2886940"/>
    <lineage>
        <taxon>Bacteria</taxon>
        <taxon>Bacillati</taxon>
        <taxon>Actinomycetota</taxon>
        <taxon>Actinomycetes</taxon>
        <taxon>Micrococcales</taxon>
        <taxon>Micrococcaceae</taxon>
        <taxon>Arthrobacter</taxon>
    </lineage>
</organism>
<dbReference type="SUPFAM" id="SSF53254">
    <property type="entry name" value="Phosphoglycerate mutase-like"/>
    <property type="match status" value="1"/>
</dbReference>
<dbReference type="PANTHER" id="PTHR48100:SF58">
    <property type="entry name" value="PE-PGRS FAMILY PROTEIN PE_PGRS11"/>
    <property type="match status" value="1"/>
</dbReference>
<evidence type="ECO:0000313" key="1">
    <source>
        <dbReference type="EMBL" id="MCC3265521.1"/>
    </source>
</evidence>
<dbReference type="PROSITE" id="PS00175">
    <property type="entry name" value="PG_MUTASE"/>
    <property type="match status" value="1"/>
</dbReference>
<proteinExistence type="predicted"/>
<dbReference type="InterPro" id="IPR050275">
    <property type="entry name" value="PGM_Phosphatase"/>
</dbReference>
<comment type="caution">
    <text evidence="1">The sequence shown here is derived from an EMBL/GenBank/DDBJ whole genome shotgun (WGS) entry which is preliminary data.</text>
</comment>
<reference evidence="1" key="1">
    <citation type="submission" date="2021-10" db="EMBL/GenBank/DDBJ databases">
        <title>Novel species in genus Arthrobacter.</title>
        <authorList>
            <person name="Liu Y."/>
        </authorList>
    </citation>
    <scope>NUCLEOTIDE SEQUENCE</scope>
    <source>
        <strain evidence="1">Zg-Y786</strain>
    </source>
</reference>
<gene>
    <name evidence="1" type="ORF">LJ752_05635</name>
</gene>
<dbReference type="CDD" id="cd07067">
    <property type="entry name" value="HP_PGM_like"/>
    <property type="match status" value="1"/>
</dbReference>
<sequence>MRLILVRHGQTPSNEHHFLDTDVPGPGLTELGLAQAAALPEVLVHEPIDGIFASNLVRTQFTAAPLAAALGLPVSIRDGLREISAGSLEMRNDRDAIIAYLKTVYRWVKGDLGVHMPGGPDGHETFARFDSVIDELHAAGLKNPVVVSHGAMIRAWCTARAKNVEPDFIVENALSNTGVAVMESADADADADVDGPGHGHGTQGSWNLLTWMGGAVGGRALRDYGEDGPAGEDVKL</sequence>
<dbReference type="SMART" id="SM00855">
    <property type="entry name" value="PGAM"/>
    <property type="match status" value="1"/>
</dbReference>
<dbReference type="Gene3D" id="3.40.50.1240">
    <property type="entry name" value="Phosphoglycerate mutase-like"/>
    <property type="match status" value="1"/>
</dbReference>
<dbReference type="InterPro" id="IPR013078">
    <property type="entry name" value="His_Pase_superF_clade-1"/>
</dbReference>
<evidence type="ECO:0000313" key="2">
    <source>
        <dbReference type="Proteomes" id="UP001139168"/>
    </source>
</evidence>
<dbReference type="Proteomes" id="UP001139168">
    <property type="component" value="Unassembled WGS sequence"/>
</dbReference>
<dbReference type="InterPro" id="IPR001345">
    <property type="entry name" value="PG/BPGM_mutase_AS"/>
</dbReference>
<dbReference type="RefSeq" id="WP_227890359.1">
    <property type="nucleotide sequence ID" value="NZ_JAJFZQ010000004.1"/>
</dbReference>
<name>A0ABS8GGC2_9MICC</name>
<accession>A0ABS8GGC2</accession>
<dbReference type="PANTHER" id="PTHR48100">
    <property type="entry name" value="BROAD-SPECIFICITY PHOSPHATASE YOR283W-RELATED"/>
    <property type="match status" value="1"/>
</dbReference>
<dbReference type="Pfam" id="PF00300">
    <property type="entry name" value="His_Phos_1"/>
    <property type="match status" value="1"/>
</dbReference>
<dbReference type="InterPro" id="IPR029033">
    <property type="entry name" value="His_PPase_superfam"/>
</dbReference>